<sequence>MSTSTPPWSEPADGVFRLNVAEVNCYLVVRPEGMTLVDAGLPRTWGPLQQLLEHLGARVGDIDALLLTHAHFDHVGMARRLHDQHRVPVKVHPRDGRLARHPYRYRHEAARPPYLVRYPQALPVLASMVRNGALNVKGVDADGSFVHGKSLDAPGAPVPLWTPGHTDGHCALLFDELGVLFSGDAIVTLDPYTGETGPHVVANAATADSRTALSSLDALAETEAGIMLPGHGEPWTGGVRAAVAAARAGGAR</sequence>
<dbReference type="KEGG" id="moj:D7D94_09855"/>
<name>A0A6I6E1C8_9MICO</name>
<dbReference type="InterPro" id="IPR050855">
    <property type="entry name" value="NDM-1-like"/>
</dbReference>
<dbReference type="Pfam" id="PF00753">
    <property type="entry name" value="Lactamase_B"/>
    <property type="match status" value="1"/>
</dbReference>
<keyword evidence="2" id="KW-0378">Hydrolase</keyword>
<accession>A0A6I6E1C8</accession>
<dbReference type="CDD" id="cd07721">
    <property type="entry name" value="yflN-like_MBL-fold"/>
    <property type="match status" value="1"/>
</dbReference>
<dbReference type="Gene3D" id="3.60.15.10">
    <property type="entry name" value="Ribonuclease Z/Hydroxyacylglutathione hydrolase-like"/>
    <property type="match status" value="1"/>
</dbReference>
<dbReference type="RefSeq" id="WP_156242440.1">
    <property type="nucleotide sequence ID" value="NZ_BAAAZL010000004.1"/>
</dbReference>
<dbReference type="SMART" id="SM00849">
    <property type="entry name" value="Lactamase_B"/>
    <property type="match status" value="1"/>
</dbReference>
<organism evidence="2 3">
    <name type="scientific">Microbacterium oryzae</name>
    <dbReference type="NCBI Taxonomy" id="743009"/>
    <lineage>
        <taxon>Bacteria</taxon>
        <taxon>Bacillati</taxon>
        <taxon>Actinomycetota</taxon>
        <taxon>Actinomycetes</taxon>
        <taxon>Micrococcales</taxon>
        <taxon>Microbacteriaceae</taxon>
        <taxon>Microbacterium</taxon>
    </lineage>
</organism>
<dbReference type="OrthoDB" id="2971563at2"/>
<evidence type="ECO:0000259" key="1">
    <source>
        <dbReference type="SMART" id="SM00849"/>
    </source>
</evidence>
<evidence type="ECO:0000313" key="3">
    <source>
        <dbReference type="Proteomes" id="UP000422989"/>
    </source>
</evidence>
<dbReference type="SUPFAM" id="SSF56281">
    <property type="entry name" value="Metallo-hydrolase/oxidoreductase"/>
    <property type="match status" value="1"/>
</dbReference>
<reference evidence="2 3" key="1">
    <citation type="submission" date="2018-09" db="EMBL/GenBank/DDBJ databases">
        <title>Whole genome sequencing of Microbacterium oryzae strain MB-10T.</title>
        <authorList>
            <person name="Das S.K."/>
        </authorList>
    </citation>
    <scope>NUCLEOTIDE SEQUENCE [LARGE SCALE GENOMIC DNA]</scope>
    <source>
        <strain evidence="2 3">MB-10</strain>
    </source>
</reference>
<gene>
    <name evidence="2" type="ORF">D7D94_09855</name>
</gene>
<dbReference type="PANTHER" id="PTHR42951">
    <property type="entry name" value="METALLO-BETA-LACTAMASE DOMAIN-CONTAINING"/>
    <property type="match status" value="1"/>
</dbReference>
<dbReference type="InterPro" id="IPR036866">
    <property type="entry name" value="RibonucZ/Hydroxyglut_hydro"/>
</dbReference>
<dbReference type="InterPro" id="IPR001279">
    <property type="entry name" value="Metallo-B-lactamas"/>
</dbReference>
<dbReference type="GO" id="GO:0016787">
    <property type="term" value="F:hydrolase activity"/>
    <property type="evidence" value="ECO:0007669"/>
    <property type="project" value="UniProtKB-KW"/>
</dbReference>
<keyword evidence="3" id="KW-1185">Reference proteome</keyword>
<evidence type="ECO:0000313" key="2">
    <source>
        <dbReference type="EMBL" id="QGU27934.1"/>
    </source>
</evidence>
<feature type="domain" description="Metallo-beta-lactamase" evidence="1">
    <location>
        <begin position="22"/>
        <end position="231"/>
    </location>
</feature>
<dbReference type="PANTHER" id="PTHR42951:SF14">
    <property type="entry name" value="METALLO-BETA-LACTAMASE SUPERFAMILY PROTEIN"/>
    <property type="match status" value="1"/>
</dbReference>
<proteinExistence type="predicted"/>
<protein>
    <submittedName>
        <fullName evidence="2">MBL fold metallo-hydrolase</fullName>
    </submittedName>
</protein>
<dbReference type="AlphaFoldDB" id="A0A6I6E1C8"/>
<dbReference type="Proteomes" id="UP000422989">
    <property type="component" value="Chromosome"/>
</dbReference>
<dbReference type="EMBL" id="CP032550">
    <property type="protein sequence ID" value="QGU27934.1"/>
    <property type="molecule type" value="Genomic_DNA"/>
</dbReference>